<proteinExistence type="predicted"/>
<reference evidence="2" key="1">
    <citation type="submission" date="2020-12" db="EMBL/GenBank/DDBJ databases">
        <title>Draft genome sequence of Enterobacter spp., Lelliottia spp. and Serratia spp. isolated from drinking water reservoirs and lakes.</title>
        <authorList>
            <person name="Reitter C."/>
            <person name="Neuhaus K."/>
            <person name="Huegler M."/>
        </authorList>
    </citation>
    <scope>NUCLEOTIDE SEQUENCE</scope>
    <source>
        <strain evidence="2">TZW15</strain>
    </source>
</reference>
<dbReference type="Proteomes" id="UP000653275">
    <property type="component" value="Unassembled WGS sequence"/>
</dbReference>
<organism evidence="2 3">
    <name type="scientific">Lelliottia amnigena</name>
    <name type="common">Enterobacter amnigenus</name>
    <dbReference type="NCBI Taxonomy" id="61646"/>
    <lineage>
        <taxon>Bacteria</taxon>
        <taxon>Pseudomonadati</taxon>
        <taxon>Pseudomonadota</taxon>
        <taxon>Gammaproteobacteria</taxon>
        <taxon>Enterobacterales</taxon>
        <taxon>Enterobacteriaceae</taxon>
        <taxon>Lelliottia</taxon>
    </lineage>
</organism>
<feature type="transmembrane region" description="Helical" evidence="1">
    <location>
        <begin position="39"/>
        <end position="64"/>
    </location>
</feature>
<keyword evidence="1" id="KW-0472">Membrane</keyword>
<keyword evidence="1" id="KW-0812">Transmembrane</keyword>
<dbReference type="AlphaFoldDB" id="A0AAP2ACJ8"/>
<protein>
    <recommendedName>
        <fullName evidence="4">Holin</fullName>
    </recommendedName>
</protein>
<evidence type="ECO:0000256" key="1">
    <source>
        <dbReference type="SAM" id="Phobius"/>
    </source>
</evidence>
<dbReference type="RefSeq" id="WP_165500935.1">
    <property type="nucleotide sequence ID" value="NZ_JAENMR010000002.1"/>
</dbReference>
<keyword evidence="1" id="KW-1133">Transmembrane helix</keyword>
<sequence>MPPPIQIPDDTGIGYLIILLFTLMGTAARVFYNWMTGNPVSFVFTIGQIVISIFASSLTLMIVVRLEWKIYGISVACGLAAWMGIKILDFFEKRLLERLEGKRENK</sequence>
<dbReference type="EMBL" id="JAENMS010000002">
    <property type="protein sequence ID" value="MBL5933639.1"/>
    <property type="molecule type" value="Genomic_DNA"/>
</dbReference>
<comment type="caution">
    <text evidence="2">The sequence shown here is derived from an EMBL/GenBank/DDBJ whole genome shotgun (WGS) entry which is preliminary data.</text>
</comment>
<feature type="transmembrane region" description="Helical" evidence="1">
    <location>
        <begin position="12"/>
        <end position="32"/>
    </location>
</feature>
<accession>A0AAP2ACJ8</accession>
<evidence type="ECO:0000313" key="2">
    <source>
        <dbReference type="EMBL" id="MBL5933639.1"/>
    </source>
</evidence>
<gene>
    <name evidence="2" type="ORF">I7V27_04075</name>
</gene>
<name>A0AAP2ACJ8_LELAM</name>
<evidence type="ECO:0000313" key="3">
    <source>
        <dbReference type="Proteomes" id="UP000653275"/>
    </source>
</evidence>
<evidence type="ECO:0008006" key="4">
    <source>
        <dbReference type="Google" id="ProtNLM"/>
    </source>
</evidence>